<keyword evidence="3" id="KW-1185">Reference proteome</keyword>
<dbReference type="InterPro" id="IPR019734">
    <property type="entry name" value="TPR_rpt"/>
</dbReference>
<feature type="repeat" description="TPR" evidence="1">
    <location>
        <begin position="312"/>
        <end position="345"/>
    </location>
</feature>
<keyword evidence="1" id="KW-0802">TPR repeat</keyword>
<dbReference type="Pfam" id="PF13181">
    <property type="entry name" value="TPR_8"/>
    <property type="match status" value="2"/>
</dbReference>
<dbReference type="SUPFAM" id="SSF48452">
    <property type="entry name" value="TPR-like"/>
    <property type="match status" value="2"/>
</dbReference>
<dbReference type="PANTHER" id="PTHR12558:SF13">
    <property type="entry name" value="CELL DIVISION CYCLE PROTEIN 27 HOMOLOG"/>
    <property type="match status" value="1"/>
</dbReference>
<comment type="caution">
    <text evidence="2">The sequence shown here is derived from an EMBL/GenBank/DDBJ whole genome shotgun (WGS) entry which is preliminary data.</text>
</comment>
<name>A0A4R2GKY4_9BACT</name>
<dbReference type="PANTHER" id="PTHR12558">
    <property type="entry name" value="CELL DIVISION CYCLE 16,23,27"/>
    <property type="match status" value="1"/>
</dbReference>
<dbReference type="EMBL" id="SLWK01000004">
    <property type="protein sequence ID" value="TCO08896.1"/>
    <property type="molecule type" value="Genomic_DNA"/>
</dbReference>
<sequence>MTNHISASNQEAIAKLVAEHKYDEALEQIRLAESLETGLLHLKITALRNTNRFEEAIKFQELLYKQDTTNVYSILELANGYMSMYNYNNAISYYRKAREIEPKNFYISQRLGDALFNNSQFSEAKQYYIKCRNNHSTQHLNKQLGRIYENINQPDSAIYYYEISLDQNPRDYSVVLRLSNLYRRNEQFKEALATSDRYLKTNDNNLRVLRLNGQLQFITGNYKKALQRYERCLTLGDSGLHVLQYTGMSYYKTDDYDKAIPFLEKAFIEAEKNSNICLVLALAYIYTGRTESAINQFHKLIEIVTPSPTLLATAYQHIGESYTDINQHEMALDIYKQAMISVPGDYRFHYFLADLYDNWFKNTEKALAYYEKILQADTNYEELPPGMNHLLIKYIENRVNQIKKEAFWSAN</sequence>
<dbReference type="SMART" id="SM00028">
    <property type="entry name" value="TPR"/>
    <property type="match status" value="9"/>
</dbReference>
<proteinExistence type="predicted"/>
<dbReference type="Pfam" id="PF12895">
    <property type="entry name" value="ANAPC3"/>
    <property type="match status" value="1"/>
</dbReference>
<accession>A0A4R2GKY4</accession>
<organism evidence="2 3">
    <name type="scientific">Natronoflexus pectinivorans</name>
    <dbReference type="NCBI Taxonomy" id="682526"/>
    <lineage>
        <taxon>Bacteria</taxon>
        <taxon>Pseudomonadati</taxon>
        <taxon>Bacteroidota</taxon>
        <taxon>Bacteroidia</taxon>
        <taxon>Marinilabiliales</taxon>
        <taxon>Marinilabiliaceae</taxon>
        <taxon>Natronoflexus</taxon>
    </lineage>
</organism>
<dbReference type="AlphaFoldDB" id="A0A4R2GKY4"/>
<feature type="repeat" description="TPR" evidence="1">
    <location>
        <begin position="240"/>
        <end position="273"/>
    </location>
</feature>
<dbReference type="Gene3D" id="1.25.40.10">
    <property type="entry name" value="Tetratricopeptide repeat domain"/>
    <property type="match status" value="3"/>
</dbReference>
<protein>
    <submittedName>
        <fullName evidence="2">Tfp pilus assembly protein PilF</fullName>
    </submittedName>
</protein>
<evidence type="ECO:0000313" key="3">
    <source>
        <dbReference type="Proteomes" id="UP000295221"/>
    </source>
</evidence>
<evidence type="ECO:0000256" key="1">
    <source>
        <dbReference type="PROSITE-ProRule" id="PRU00339"/>
    </source>
</evidence>
<evidence type="ECO:0000313" key="2">
    <source>
        <dbReference type="EMBL" id="TCO08896.1"/>
    </source>
</evidence>
<dbReference type="InterPro" id="IPR011990">
    <property type="entry name" value="TPR-like_helical_dom_sf"/>
</dbReference>
<gene>
    <name evidence="2" type="ORF">EV194_104207</name>
</gene>
<feature type="repeat" description="TPR" evidence="1">
    <location>
        <begin position="71"/>
        <end position="104"/>
    </location>
</feature>
<reference evidence="2 3" key="1">
    <citation type="submission" date="2019-03" db="EMBL/GenBank/DDBJ databases">
        <title>Genomic Encyclopedia of Type Strains, Phase IV (KMG-IV): sequencing the most valuable type-strain genomes for metagenomic binning, comparative biology and taxonomic classification.</title>
        <authorList>
            <person name="Goeker M."/>
        </authorList>
    </citation>
    <scope>NUCLEOTIDE SEQUENCE [LARGE SCALE GENOMIC DNA]</scope>
    <source>
        <strain evidence="2 3">DSM 24179</strain>
    </source>
</reference>
<dbReference type="Proteomes" id="UP000295221">
    <property type="component" value="Unassembled WGS sequence"/>
</dbReference>
<feature type="repeat" description="TPR" evidence="1">
    <location>
        <begin position="138"/>
        <end position="171"/>
    </location>
</feature>
<dbReference type="Pfam" id="PF14559">
    <property type="entry name" value="TPR_19"/>
    <property type="match status" value="1"/>
</dbReference>
<dbReference type="PROSITE" id="PS50005">
    <property type="entry name" value="TPR"/>
    <property type="match status" value="4"/>
</dbReference>